<evidence type="ECO:0000256" key="6">
    <source>
        <dbReference type="SAM" id="MobiDB-lite"/>
    </source>
</evidence>
<accession>A0ABV3FK75</accession>
<dbReference type="Gene3D" id="1.20.1250.20">
    <property type="entry name" value="MFS general substrate transporter like domains"/>
    <property type="match status" value="1"/>
</dbReference>
<keyword evidence="4 7" id="KW-1133">Transmembrane helix</keyword>
<protein>
    <submittedName>
        <fullName evidence="8">MFS transporter</fullName>
    </submittedName>
</protein>
<keyword evidence="5 7" id="KW-0472">Membrane</keyword>
<evidence type="ECO:0000256" key="4">
    <source>
        <dbReference type="ARBA" id="ARBA00022989"/>
    </source>
</evidence>
<feature type="transmembrane region" description="Helical" evidence="7">
    <location>
        <begin position="15"/>
        <end position="39"/>
    </location>
</feature>
<keyword evidence="9" id="KW-1185">Reference proteome</keyword>
<evidence type="ECO:0000256" key="7">
    <source>
        <dbReference type="SAM" id="Phobius"/>
    </source>
</evidence>
<name>A0ABV3FK75_9NOCA</name>
<evidence type="ECO:0000313" key="9">
    <source>
        <dbReference type="Proteomes" id="UP001551658"/>
    </source>
</evidence>
<sequence>MADGRSLGRQFGRLWAAYAVSRFGTALAFNAFGLVAVLVLHAGPAQVSILTAAGLAVGALVAIPLGPWVEFRRKRPVLIAMDLIRCAALLSIPIAFAFGALGFTQLLVVAIIAATADIGFTAASGAYLKSLVAPDDLLVANARFESTNWTAIVLGPPLGGAAIGLLGPMATLIADGLSYLASAAGLHAIGDREPRPARPDAPRPGAQFEGWRYILGHPGLRPLLCNDALVGALIMATQPLMSVLMLGQLGFAPWEFGLAFALPCLGGLLGARLAPRLVDRYGPGRVLRMSGILRVCWPVALGAVTAGAGGLVLVLVVQTAVIVCMSVFNPVFATYRLEQLPADRATRALAAWSVSKKVTIAVVTALWGLLAVWLGIRLAITLAGALLLMTPLLLPRLDRAPDTLSPGRRAPHRDHTAACSQGSDTDPLVKAVKGGEIGGPGPRSGTPER</sequence>
<dbReference type="InterPro" id="IPR011701">
    <property type="entry name" value="MFS"/>
</dbReference>
<comment type="caution">
    <text evidence="8">The sequence shown here is derived from an EMBL/GenBank/DDBJ whole genome shotgun (WGS) entry which is preliminary data.</text>
</comment>
<feature type="transmembrane region" description="Helical" evidence="7">
    <location>
        <begin position="45"/>
        <end position="65"/>
    </location>
</feature>
<dbReference type="CDD" id="cd06173">
    <property type="entry name" value="MFS_MefA_like"/>
    <property type="match status" value="1"/>
</dbReference>
<feature type="transmembrane region" description="Helical" evidence="7">
    <location>
        <begin position="295"/>
        <end position="328"/>
    </location>
</feature>
<dbReference type="PANTHER" id="PTHR23513">
    <property type="entry name" value="INTEGRAL MEMBRANE EFFLUX PROTEIN-RELATED"/>
    <property type="match status" value="1"/>
</dbReference>
<dbReference type="EMBL" id="JBFAIH010000050">
    <property type="protein sequence ID" value="MEV0368077.1"/>
    <property type="molecule type" value="Genomic_DNA"/>
</dbReference>
<organism evidence="8 9">
    <name type="scientific">Nocardia fusca</name>
    <dbReference type="NCBI Taxonomy" id="941183"/>
    <lineage>
        <taxon>Bacteria</taxon>
        <taxon>Bacillati</taxon>
        <taxon>Actinomycetota</taxon>
        <taxon>Actinomycetes</taxon>
        <taxon>Mycobacteriales</taxon>
        <taxon>Nocardiaceae</taxon>
        <taxon>Nocardia</taxon>
    </lineage>
</organism>
<evidence type="ECO:0000256" key="2">
    <source>
        <dbReference type="ARBA" id="ARBA00022475"/>
    </source>
</evidence>
<evidence type="ECO:0000256" key="1">
    <source>
        <dbReference type="ARBA" id="ARBA00004651"/>
    </source>
</evidence>
<feature type="transmembrane region" description="Helical" evidence="7">
    <location>
        <begin position="106"/>
        <end position="128"/>
    </location>
</feature>
<feature type="transmembrane region" description="Helical" evidence="7">
    <location>
        <begin position="256"/>
        <end position="274"/>
    </location>
</feature>
<evidence type="ECO:0000313" key="8">
    <source>
        <dbReference type="EMBL" id="MEV0368077.1"/>
    </source>
</evidence>
<evidence type="ECO:0000256" key="5">
    <source>
        <dbReference type="ARBA" id="ARBA00023136"/>
    </source>
</evidence>
<feature type="transmembrane region" description="Helical" evidence="7">
    <location>
        <begin position="365"/>
        <end position="389"/>
    </location>
</feature>
<feature type="transmembrane region" description="Helical" evidence="7">
    <location>
        <begin position="77"/>
        <end position="100"/>
    </location>
</feature>
<feature type="region of interest" description="Disordered" evidence="6">
    <location>
        <begin position="404"/>
        <end position="449"/>
    </location>
</feature>
<keyword evidence="2" id="KW-1003">Cell membrane</keyword>
<dbReference type="RefSeq" id="WP_357988577.1">
    <property type="nucleotide sequence ID" value="NZ_JBFAIH010000050.1"/>
</dbReference>
<dbReference type="SUPFAM" id="SSF103473">
    <property type="entry name" value="MFS general substrate transporter"/>
    <property type="match status" value="1"/>
</dbReference>
<gene>
    <name evidence="8" type="ORF">AB0H72_35875</name>
</gene>
<evidence type="ECO:0000256" key="3">
    <source>
        <dbReference type="ARBA" id="ARBA00022692"/>
    </source>
</evidence>
<proteinExistence type="predicted"/>
<dbReference type="PANTHER" id="PTHR23513:SF6">
    <property type="entry name" value="MAJOR FACILITATOR SUPERFAMILY ASSOCIATED DOMAIN-CONTAINING PROTEIN"/>
    <property type="match status" value="1"/>
</dbReference>
<keyword evidence="3 7" id="KW-0812">Transmembrane</keyword>
<comment type="subcellular location">
    <subcellularLocation>
        <location evidence="1">Cell membrane</location>
        <topology evidence="1">Multi-pass membrane protein</topology>
    </subcellularLocation>
</comment>
<reference evidence="8 9" key="1">
    <citation type="submission" date="2024-06" db="EMBL/GenBank/DDBJ databases">
        <title>The Natural Products Discovery Center: Release of the First 8490 Sequenced Strains for Exploring Actinobacteria Biosynthetic Diversity.</title>
        <authorList>
            <person name="Kalkreuter E."/>
            <person name="Kautsar S.A."/>
            <person name="Yang D."/>
            <person name="Bader C.D."/>
            <person name="Teijaro C.N."/>
            <person name="Fluegel L."/>
            <person name="Davis C.M."/>
            <person name="Simpson J.R."/>
            <person name="Lauterbach L."/>
            <person name="Steele A.D."/>
            <person name="Gui C."/>
            <person name="Meng S."/>
            <person name="Li G."/>
            <person name="Viehrig K."/>
            <person name="Ye F."/>
            <person name="Su P."/>
            <person name="Kiefer A.F."/>
            <person name="Nichols A."/>
            <person name="Cepeda A.J."/>
            <person name="Yan W."/>
            <person name="Fan B."/>
            <person name="Jiang Y."/>
            <person name="Adhikari A."/>
            <person name="Zheng C.-J."/>
            <person name="Schuster L."/>
            <person name="Cowan T.M."/>
            <person name="Smanski M.J."/>
            <person name="Chevrette M.G."/>
            <person name="De Carvalho L.P.S."/>
            <person name="Shen B."/>
        </authorList>
    </citation>
    <scope>NUCLEOTIDE SEQUENCE [LARGE SCALE GENOMIC DNA]</scope>
    <source>
        <strain evidence="8 9">NPDC050671</strain>
    </source>
</reference>
<dbReference type="Pfam" id="PF07690">
    <property type="entry name" value="MFS_1"/>
    <property type="match status" value="1"/>
</dbReference>
<dbReference type="InterPro" id="IPR036259">
    <property type="entry name" value="MFS_trans_sf"/>
</dbReference>
<dbReference type="Proteomes" id="UP001551658">
    <property type="component" value="Unassembled WGS sequence"/>
</dbReference>